<reference evidence="3 4" key="1">
    <citation type="journal article" date="2018" name="PLoS ONE">
        <title>The draft genome of Kipferlia bialata reveals reductive genome evolution in fornicate parasites.</title>
        <authorList>
            <person name="Tanifuji G."/>
            <person name="Takabayashi S."/>
            <person name="Kume K."/>
            <person name="Takagi M."/>
            <person name="Nakayama T."/>
            <person name="Kamikawa R."/>
            <person name="Inagaki Y."/>
            <person name="Hashimoto T."/>
        </authorList>
    </citation>
    <scope>NUCLEOTIDE SEQUENCE [LARGE SCALE GENOMIC DNA]</scope>
    <source>
        <strain evidence="3">NY0173</strain>
    </source>
</reference>
<feature type="compositionally biased region" description="Pro residues" evidence="1">
    <location>
        <begin position="45"/>
        <end position="59"/>
    </location>
</feature>
<feature type="region of interest" description="Disordered" evidence="1">
    <location>
        <begin position="270"/>
        <end position="314"/>
    </location>
</feature>
<dbReference type="GO" id="GO:0005085">
    <property type="term" value="F:guanyl-nucleotide exchange factor activity"/>
    <property type="evidence" value="ECO:0007669"/>
    <property type="project" value="InterPro"/>
</dbReference>
<dbReference type="InterPro" id="IPR035999">
    <property type="entry name" value="Sec7_dom_sf"/>
</dbReference>
<dbReference type="InterPro" id="IPR000904">
    <property type="entry name" value="Sec7_dom"/>
</dbReference>
<feature type="compositionally biased region" description="Basic and acidic residues" evidence="1">
    <location>
        <begin position="302"/>
        <end position="314"/>
    </location>
</feature>
<dbReference type="EMBL" id="BDIP01003129">
    <property type="protein sequence ID" value="GIQ87313.1"/>
    <property type="molecule type" value="Genomic_DNA"/>
</dbReference>
<feature type="region of interest" description="Disordered" evidence="1">
    <location>
        <begin position="651"/>
        <end position="676"/>
    </location>
</feature>
<evidence type="ECO:0000313" key="4">
    <source>
        <dbReference type="Proteomes" id="UP000265618"/>
    </source>
</evidence>
<dbReference type="GO" id="GO:0032012">
    <property type="term" value="P:regulation of ARF protein signal transduction"/>
    <property type="evidence" value="ECO:0007669"/>
    <property type="project" value="InterPro"/>
</dbReference>
<dbReference type="PANTHER" id="PTHR10663">
    <property type="entry name" value="GUANYL-NUCLEOTIDE EXCHANGE FACTOR"/>
    <property type="match status" value="1"/>
</dbReference>
<dbReference type="Gene3D" id="1.10.1000.11">
    <property type="entry name" value="Arf Nucleotide-binding Site Opener,domain 2"/>
    <property type="match status" value="1"/>
</dbReference>
<keyword evidence="4" id="KW-1185">Reference proteome</keyword>
<feature type="region of interest" description="Disordered" evidence="1">
    <location>
        <begin position="1"/>
        <end position="97"/>
    </location>
</feature>
<feature type="compositionally biased region" description="Polar residues" evidence="1">
    <location>
        <begin position="13"/>
        <end position="22"/>
    </location>
</feature>
<name>A0A9K3GLG4_9EUKA</name>
<comment type="caution">
    <text evidence="3">The sequence shown here is derived from an EMBL/GenBank/DDBJ whole genome shotgun (WGS) entry which is preliminary data.</text>
</comment>
<evidence type="ECO:0000313" key="3">
    <source>
        <dbReference type="EMBL" id="GIQ87313.1"/>
    </source>
</evidence>
<dbReference type="SMART" id="SM00222">
    <property type="entry name" value="Sec7"/>
    <property type="match status" value="1"/>
</dbReference>
<dbReference type="Proteomes" id="UP000265618">
    <property type="component" value="Unassembled WGS sequence"/>
</dbReference>
<dbReference type="InterPro" id="IPR023394">
    <property type="entry name" value="Sec7_C_sf"/>
</dbReference>
<dbReference type="Pfam" id="PF01369">
    <property type="entry name" value="Sec7"/>
    <property type="match status" value="1"/>
</dbReference>
<feature type="non-terminal residue" evidence="3">
    <location>
        <position position="1"/>
    </location>
</feature>
<evidence type="ECO:0000259" key="2">
    <source>
        <dbReference type="PROSITE" id="PS50190"/>
    </source>
</evidence>
<feature type="compositionally biased region" description="Basic and acidic residues" evidence="1">
    <location>
        <begin position="86"/>
        <end position="97"/>
    </location>
</feature>
<dbReference type="AlphaFoldDB" id="A0A9K3GLG4"/>
<dbReference type="OrthoDB" id="2157641at2759"/>
<dbReference type="PROSITE" id="PS50190">
    <property type="entry name" value="SEC7"/>
    <property type="match status" value="1"/>
</dbReference>
<sequence length="958" mass="104030">MFSPTHPGLVDPNISQDGTLPTQAEKPTKKGKGKDAGISETAPVYPYPPLLSPAAPPPRQRSLPSSRVASPSSEYGAQATPTLFTDRSKRDIERDGRGLSVTSPVAAGVKSPLASLSLSVAAMGAASPSASHPPGTAFPVPPTPSRTCPVSALHQLARALCGTSCSSSAECQKASLRTLTTIVTLTNVTANDESQKRSGVEGDRRERERGSGLLLDVIRAGVRVAVKSATERDGGAASSDGETWAGAEAEVFKVVVTVLRQAERCYNTTMVSQSQETRNARERERRRRRGAHGGITPFTLDVPRDTETETETDRWNRPENDLLNVLKGLYRLAAAPSKGPVPTSPQEGPAGPAVHVRLLGLRLMCSVFEMAGPCLLGHPRFVSFVRRRLLRCVVMDSFRDHTHREVMRWGLILNEHLLRLYRAHLVQDSPVVLERLLSLMDIPPVGEGDREREAHVERERVSMAVTISLTRLFSSIRPESPFSKLVVPLHKAYPYLSKSAFAALVSRHEAKHGQVLLDLYANYDTNPNSRTPVSDYVRRLLALLRQRDGDTASTSSASLSLSMPVDIPMESVASASLISQILTAHHRQVYVTSPRSAAIYGLYMLLHSLSSAAGGASGVSSQGTSSGSISQSNLEHDSIMHSIQDSVMHEGSLSEDASYLEQTEGEGEKTDGGDMDSMVSINGGDTVGIDGESVIRPTESVGISHFRQQAESKDRLTRAYTMFNGGHPQRCFSYLHRFGLLSDTSPASVAVLILAQIKSGNIKRDAATEFLAGRQAYQQDCLEAFVSLISPEFRDLPLLPAFRAFLNRLLLIGESQDLERLCHAFSRHYARGPGSPTHRVGLLYSITLSILLLNATLHNPTVKEETKMTQAQYVRSCTDFAGGKTLDPDLYLRTYAEVSSRPLNGAVVSGSEAEQGADMDDVRASVVKRISKQAEHRLRSGKDDETITSAVFYVVPSK</sequence>
<proteinExistence type="predicted"/>
<accession>A0A9K3GLG4</accession>
<feature type="compositionally biased region" description="Low complexity" evidence="1">
    <location>
        <begin position="60"/>
        <end position="73"/>
    </location>
</feature>
<gene>
    <name evidence="3" type="ORF">KIPB_009325</name>
</gene>
<dbReference type="SUPFAM" id="SSF48425">
    <property type="entry name" value="Sec7 domain"/>
    <property type="match status" value="1"/>
</dbReference>
<protein>
    <recommendedName>
        <fullName evidence="2">SEC7 domain-containing protein</fullName>
    </recommendedName>
</protein>
<feature type="domain" description="SEC7" evidence="2">
    <location>
        <begin position="705"/>
        <end position="901"/>
    </location>
</feature>
<dbReference type="PANTHER" id="PTHR10663:SF395">
    <property type="entry name" value="SEC7 DOMAIN CONTAINING PROTEIN"/>
    <property type="match status" value="1"/>
</dbReference>
<organism evidence="3 4">
    <name type="scientific">Kipferlia bialata</name>
    <dbReference type="NCBI Taxonomy" id="797122"/>
    <lineage>
        <taxon>Eukaryota</taxon>
        <taxon>Metamonada</taxon>
        <taxon>Carpediemonas-like organisms</taxon>
        <taxon>Kipferlia</taxon>
    </lineage>
</organism>
<evidence type="ECO:0000256" key="1">
    <source>
        <dbReference type="SAM" id="MobiDB-lite"/>
    </source>
</evidence>